<proteinExistence type="predicted"/>
<accession>A0A8D8UR96</accession>
<dbReference type="AlphaFoldDB" id="A0A8D8UR96"/>
<organism evidence="1">
    <name type="scientific">Cacopsylla melanoneura</name>
    <dbReference type="NCBI Taxonomy" id="428564"/>
    <lineage>
        <taxon>Eukaryota</taxon>
        <taxon>Metazoa</taxon>
        <taxon>Ecdysozoa</taxon>
        <taxon>Arthropoda</taxon>
        <taxon>Hexapoda</taxon>
        <taxon>Insecta</taxon>
        <taxon>Pterygota</taxon>
        <taxon>Neoptera</taxon>
        <taxon>Paraneoptera</taxon>
        <taxon>Hemiptera</taxon>
        <taxon>Sternorrhyncha</taxon>
        <taxon>Psylloidea</taxon>
        <taxon>Psyllidae</taxon>
        <taxon>Psyllinae</taxon>
        <taxon>Cacopsylla</taxon>
    </lineage>
</organism>
<dbReference type="EMBL" id="HBUF01347066">
    <property type="protein sequence ID" value="CAG6710409.1"/>
    <property type="molecule type" value="Transcribed_RNA"/>
</dbReference>
<reference evidence="1" key="1">
    <citation type="submission" date="2021-05" db="EMBL/GenBank/DDBJ databases">
        <authorList>
            <person name="Alioto T."/>
            <person name="Alioto T."/>
            <person name="Gomez Garrido J."/>
        </authorList>
    </citation>
    <scope>NUCLEOTIDE SEQUENCE</scope>
</reference>
<name>A0A8D8UR96_9HEMI</name>
<protein>
    <submittedName>
        <fullName evidence="1">Uncharacterized protein</fullName>
    </submittedName>
</protein>
<sequence length="107" mass="12310">MYEITVSTEEHPIHGLVNWFQLDVLDPPHGFGTFTIVYQAGTSGQLRAGMDRGHVNIFGRHFSNSADWKENDFNIEIEKRPQTLVCIVSFLSSDKRDWTLKSKFRVP</sequence>
<evidence type="ECO:0000313" key="1">
    <source>
        <dbReference type="EMBL" id="CAG6710409.1"/>
    </source>
</evidence>